<dbReference type="GO" id="GO:0003723">
    <property type="term" value="F:RNA binding"/>
    <property type="evidence" value="ECO:0007669"/>
    <property type="project" value="TreeGrafter"/>
</dbReference>
<dbReference type="GO" id="GO:0003677">
    <property type="term" value="F:DNA binding"/>
    <property type="evidence" value="ECO:0007669"/>
    <property type="project" value="TreeGrafter"/>
</dbReference>
<dbReference type="Proteomes" id="UP000054324">
    <property type="component" value="Unassembled WGS sequence"/>
</dbReference>
<dbReference type="GO" id="GO:0042274">
    <property type="term" value="P:ribosomal small subunit biogenesis"/>
    <property type="evidence" value="ECO:0007669"/>
    <property type="project" value="TreeGrafter"/>
</dbReference>
<dbReference type="EMBL" id="KL596851">
    <property type="protein sequence ID" value="KER23402.1"/>
    <property type="molecule type" value="Genomic_DNA"/>
</dbReference>
<feature type="domain" description="Ribosomal RNA-processing protein 14/surfeit locus protein 6 C-terminal" evidence="5">
    <location>
        <begin position="232"/>
        <end position="348"/>
    </location>
</feature>
<evidence type="ECO:0000313" key="6">
    <source>
        <dbReference type="EMBL" id="KER23402.1"/>
    </source>
</evidence>
<dbReference type="InterPro" id="IPR029190">
    <property type="entry name" value="Rrp14/SURF6_C"/>
</dbReference>
<dbReference type="PANTHER" id="PTHR14369">
    <property type="entry name" value="SURFEIT LOCUS PROTEIN 6"/>
    <property type="match status" value="1"/>
</dbReference>
<dbReference type="PANTHER" id="PTHR14369:SF0">
    <property type="entry name" value="SURFEIT LOCUS PROTEIN 6"/>
    <property type="match status" value="1"/>
</dbReference>
<gene>
    <name evidence="6" type="ORF">T265_08726</name>
</gene>
<dbReference type="Pfam" id="PF04935">
    <property type="entry name" value="SURF6"/>
    <property type="match status" value="1"/>
</dbReference>
<dbReference type="OrthoDB" id="444809at2759"/>
<dbReference type="STRING" id="6198.A0A074ZCQ3"/>
<dbReference type="CTD" id="20322905"/>
<dbReference type="GO" id="GO:0042273">
    <property type="term" value="P:ribosomal large subunit biogenesis"/>
    <property type="evidence" value="ECO:0007669"/>
    <property type="project" value="TreeGrafter"/>
</dbReference>
<comment type="subcellular location">
    <subcellularLocation>
        <location evidence="1">Nucleus</location>
    </subcellularLocation>
</comment>
<evidence type="ECO:0000313" key="7">
    <source>
        <dbReference type="Proteomes" id="UP000054324"/>
    </source>
</evidence>
<protein>
    <recommendedName>
        <fullName evidence="5">Ribosomal RNA-processing protein 14/surfeit locus protein 6 C-terminal domain-containing protein</fullName>
    </recommendedName>
</protein>
<organism evidence="6 7">
    <name type="scientific">Opisthorchis viverrini</name>
    <name type="common">Southeast Asian liver fluke</name>
    <dbReference type="NCBI Taxonomy" id="6198"/>
    <lineage>
        <taxon>Eukaryota</taxon>
        <taxon>Metazoa</taxon>
        <taxon>Spiralia</taxon>
        <taxon>Lophotrochozoa</taxon>
        <taxon>Platyhelminthes</taxon>
        <taxon>Trematoda</taxon>
        <taxon>Digenea</taxon>
        <taxon>Opisthorchiida</taxon>
        <taxon>Opisthorchiata</taxon>
        <taxon>Opisthorchiidae</taxon>
        <taxon>Opisthorchis</taxon>
    </lineage>
</organism>
<keyword evidence="7" id="KW-1185">Reference proteome</keyword>
<evidence type="ECO:0000256" key="4">
    <source>
        <dbReference type="SAM" id="MobiDB-lite"/>
    </source>
</evidence>
<reference evidence="6 7" key="1">
    <citation type="submission" date="2013-11" db="EMBL/GenBank/DDBJ databases">
        <title>Opisthorchis viverrini - life in the bile duct.</title>
        <authorList>
            <person name="Young N.D."/>
            <person name="Nagarajan N."/>
            <person name="Lin S.J."/>
            <person name="Korhonen P.K."/>
            <person name="Jex A.R."/>
            <person name="Hall R.S."/>
            <person name="Safavi-Hemami H."/>
            <person name="Kaewkong W."/>
            <person name="Bertrand D."/>
            <person name="Gao S."/>
            <person name="Seet Q."/>
            <person name="Wongkham S."/>
            <person name="Teh B.T."/>
            <person name="Wongkham C."/>
            <person name="Intapan P.M."/>
            <person name="Maleewong W."/>
            <person name="Yang X."/>
            <person name="Hu M."/>
            <person name="Wang Z."/>
            <person name="Hofmann A."/>
            <person name="Sternberg P.W."/>
            <person name="Tan P."/>
            <person name="Wang J."/>
            <person name="Gasser R.B."/>
        </authorList>
    </citation>
    <scope>NUCLEOTIDE SEQUENCE [LARGE SCALE GENOMIC DNA]</scope>
</reference>
<proteinExistence type="inferred from homology"/>
<evidence type="ECO:0000256" key="2">
    <source>
        <dbReference type="ARBA" id="ARBA00005904"/>
    </source>
</evidence>
<dbReference type="KEGG" id="ovi:T265_08726"/>
<feature type="region of interest" description="Disordered" evidence="4">
    <location>
        <begin position="322"/>
        <end position="364"/>
    </location>
</feature>
<dbReference type="InterPro" id="IPR007019">
    <property type="entry name" value="SURF6"/>
</dbReference>
<sequence length="364" mass="42559">MLQSLQLIVCLSSPSDLEVWWTQKVKGMEEAQKAGNARRLFQLIRATGPRKAPASETIKHQNGTTIANKEERLDRWAEYFEQLSWPPAGTHLEPTGEVEPWTVNVEPPTASEKLRWLGHVLRMPNHRLPKRVLFPMPNSEWRKQRGGQPMTWRRSMKEITKGLDAVGATRLSGWEPHDPHCAWLETLQDMAANRCQWRSCCQFLSRLPEIQLFDEAQIVTPGLKRKLDRKAKKRLEKLERQGIFLGRDPTKLLQKAERLQKVSENAAPTAEQEIRKKWKIAMLRAQGVKVKDDMTLLKKASNKVRKMKRKRFEKWQQRHQQVAQMKQERQAKRQANIQARKEKRLSKKLRKARAKGRIFNLDQN</sequence>
<dbReference type="RefSeq" id="XP_009172870.1">
    <property type="nucleotide sequence ID" value="XM_009174606.1"/>
</dbReference>
<evidence type="ECO:0000256" key="1">
    <source>
        <dbReference type="ARBA" id="ARBA00004123"/>
    </source>
</evidence>
<dbReference type="AlphaFoldDB" id="A0A074ZCQ3"/>
<dbReference type="GO" id="GO:0005730">
    <property type="term" value="C:nucleolus"/>
    <property type="evidence" value="ECO:0007669"/>
    <property type="project" value="TreeGrafter"/>
</dbReference>
<name>A0A074ZCQ3_OPIVI</name>
<comment type="similarity">
    <text evidence="2">Belongs to the SURF6 family.</text>
</comment>
<dbReference type="GeneID" id="20322905"/>
<evidence type="ECO:0000259" key="5">
    <source>
        <dbReference type="Pfam" id="PF04935"/>
    </source>
</evidence>
<feature type="compositionally biased region" description="Basic residues" evidence="4">
    <location>
        <begin position="341"/>
        <end position="356"/>
    </location>
</feature>
<accession>A0A074ZCQ3</accession>
<keyword evidence="3" id="KW-0539">Nucleus</keyword>
<evidence type="ECO:0000256" key="3">
    <source>
        <dbReference type="ARBA" id="ARBA00023242"/>
    </source>
</evidence>